<evidence type="ECO:0000256" key="1">
    <source>
        <dbReference type="SAM" id="SignalP"/>
    </source>
</evidence>
<dbReference type="AlphaFoldDB" id="A0A6A5QPB6"/>
<accession>A0A6A5QPB6</accession>
<protein>
    <submittedName>
        <fullName evidence="2">Uncharacterized protein</fullName>
    </submittedName>
</protein>
<dbReference type="Proteomes" id="UP000800096">
    <property type="component" value="Unassembled WGS sequence"/>
</dbReference>
<feature type="signal peptide" evidence="1">
    <location>
        <begin position="1"/>
        <end position="16"/>
    </location>
</feature>
<keyword evidence="3" id="KW-1185">Reference proteome</keyword>
<dbReference type="OrthoDB" id="3751104at2759"/>
<feature type="non-terminal residue" evidence="2">
    <location>
        <position position="1"/>
    </location>
</feature>
<dbReference type="EMBL" id="ML979135">
    <property type="protein sequence ID" value="KAF1915887.1"/>
    <property type="molecule type" value="Genomic_DNA"/>
</dbReference>
<evidence type="ECO:0000313" key="2">
    <source>
        <dbReference type="EMBL" id="KAF1915887.1"/>
    </source>
</evidence>
<name>A0A6A5QPB6_AMPQU</name>
<feature type="chain" id="PRO_5025432221" evidence="1">
    <location>
        <begin position="17"/>
        <end position="112"/>
    </location>
</feature>
<organism evidence="2 3">
    <name type="scientific">Ampelomyces quisqualis</name>
    <name type="common">Powdery mildew agent</name>
    <dbReference type="NCBI Taxonomy" id="50730"/>
    <lineage>
        <taxon>Eukaryota</taxon>
        <taxon>Fungi</taxon>
        <taxon>Dikarya</taxon>
        <taxon>Ascomycota</taxon>
        <taxon>Pezizomycotina</taxon>
        <taxon>Dothideomycetes</taxon>
        <taxon>Pleosporomycetidae</taxon>
        <taxon>Pleosporales</taxon>
        <taxon>Pleosporineae</taxon>
        <taxon>Phaeosphaeriaceae</taxon>
        <taxon>Ampelomyces</taxon>
    </lineage>
</organism>
<feature type="non-terminal residue" evidence="2">
    <location>
        <position position="112"/>
    </location>
</feature>
<reference evidence="2" key="1">
    <citation type="journal article" date="2020" name="Stud. Mycol.">
        <title>101 Dothideomycetes genomes: a test case for predicting lifestyles and emergence of pathogens.</title>
        <authorList>
            <person name="Haridas S."/>
            <person name="Albert R."/>
            <person name="Binder M."/>
            <person name="Bloem J."/>
            <person name="Labutti K."/>
            <person name="Salamov A."/>
            <person name="Andreopoulos B."/>
            <person name="Baker S."/>
            <person name="Barry K."/>
            <person name="Bills G."/>
            <person name="Bluhm B."/>
            <person name="Cannon C."/>
            <person name="Castanera R."/>
            <person name="Culley D."/>
            <person name="Daum C."/>
            <person name="Ezra D."/>
            <person name="Gonzalez J."/>
            <person name="Henrissat B."/>
            <person name="Kuo A."/>
            <person name="Liang C."/>
            <person name="Lipzen A."/>
            <person name="Lutzoni F."/>
            <person name="Magnuson J."/>
            <person name="Mondo S."/>
            <person name="Nolan M."/>
            <person name="Ohm R."/>
            <person name="Pangilinan J."/>
            <person name="Park H.-J."/>
            <person name="Ramirez L."/>
            <person name="Alfaro M."/>
            <person name="Sun H."/>
            <person name="Tritt A."/>
            <person name="Yoshinaga Y."/>
            <person name="Zwiers L.-H."/>
            <person name="Turgeon B."/>
            <person name="Goodwin S."/>
            <person name="Spatafora J."/>
            <person name="Crous P."/>
            <person name="Grigoriev I."/>
        </authorList>
    </citation>
    <scope>NUCLEOTIDE SEQUENCE</scope>
    <source>
        <strain evidence="2">HMLAC05119</strain>
    </source>
</reference>
<gene>
    <name evidence="2" type="ORF">BDU57DRAFT_408014</name>
</gene>
<evidence type="ECO:0000313" key="3">
    <source>
        <dbReference type="Proteomes" id="UP000800096"/>
    </source>
</evidence>
<proteinExistence type="predicted"/>
<sequence length="112" mass="12577">FTFGLLSELFFSSVTTTIVVHNGKLAAYNGALTKDRYVKYELFKMAVDVVMYIVSFSNKKRTGEQGVCIGGVKLNRYQGWIVWLHFLLWASWFCSCCMAGRAKGAIALSSEE</sequence>
<keyword evidence="1" id="KW-0732">Signal</keyword>